<gene>
    <name evidence="2" type="ORF">MOV92_05295</name>
</gene>
<evidence type="ECO:0008006" key="4">
    <source>
        <dbReference type="Google" id="ProtNLM"/>
    </source>
</evidence>
<evidence type="ECO:0000313" key="3">
    <source>
        <dbReference type="Proteomes" id="UP000829194"/>
    </source>
</evidence>
<reference evidence="2 3" key="1">
    <citation type="submission" date="2022-03" db="EMBL/GenBank/DDBJ databases">
        <title>Complete genome sequence of Lysobacter capsici VKM B-2533 and Lysobacter gummosus 10.1.1, promising sources of lytic agents.</title>
        <authorList>
            <person name="Tarlachkov S.V."/>
            <person name="Kudryakova I.V."/>
            <person name="Afoshin A.S."/>
            <person name="Leontyevskaya E.A."/>
            <person name="Leontyevskaya N.V."/>
        </authorList>
    </citation>
    <scope>NUCLEOTIDE SEQUENCE [LARGE SCALE GENOMIC DNA]</scope>
    <source>
        <strain evidence="2 3">10.1.1</strain>
    </source>
</reference>
<feature type="transmembrane region" description="Helical" evidence="1">
    <location>
        <begin position="46"/>
        <end position="65"/>
    </location>
</feature>
<keyword evidence="3" id="KW-1185">Reference proteome</keyword>
<name>A0ABY3XGB2_9GAMM</name>
<evidence type="ECO:0000256" key="1">
    <source>
        <dbReference type="SAM" id="Phobius"/>
    </source>
</evidence>
<proteinExistence type="predicted"/>
<dbReference type="EMBL" id="CP093547">
    <property type="protein sequence ID" value="UNP30679.1"/>
    <property type="molecule type" value="Genomic_DNA"/>
</dbReference>
<protein>
    <recommendedName>
        <fullName evidence="4">Apolipoprotein N-acyltransferase</fullName>
    </recommendedName>
</protein>
<sequence length="75" mass="8557">MQLYGFIWLLVLAFKQNLWWGLGSLFITPVLWVYAILYWRDTKPAALTYFIGFLCTAATAVWLSFPDSGHISVPG</sequence>
<evidence type="ECO:0000313" key="2">
    <source>
        <dbReference type="EMBL" id="UNP30679.1"/>
    </source>
</evidence>
<keyword evidence="1" id="KW-0812">Transmembrane</keyword>
<accession>A0ABY3XGB2</accession>
<keyword evidence="1" id="KW-1133">Transmembrane helix</keyword>
<dbReference type="RefSeq" id="WP_057941886.1">
    <property type="nucleotide sequence ID" value="NZ_CP011131.1"/>
</dbReference>
<feature type="transmembrane region" description="Helical" evidence="1">
    <location>
        <begin position="18"/>
        <end position="39"/>
    </location>
</feature>
<dbReference type="Proteomes" id="UP000829194">
    <property type="component" value="Chromosome"/>
</dbReference>
<keyword evidence="1" id="KW-0472">Membrane</keyword>
<organism evidence="2 3">
    <name type="scientific">Lysobacter gummosus</name>
    <dbReference type="NCBI Taxonomy" id="262324"/>
    <lineage>
        <taxon>Bacteria</taxon>
        <taxon>Pseudomonadati</taxon>
        <taxon>Pseudomonadota</taxon>
        <taxon>Gammaproteobacteria</taxon>
        <taxon>Lysobacterales</taxon>
        <taxon>Lysobacteraceae</taxon>
        <taxon>Lysobacter</taxon>
    </lineage>
</organism>